<sequence>ALVFICHGYGEHCSRYQRLGNTLAEQGYLAFSQDHGFLIINSFQVWLQCSQITYYENTNTVEHPYAITSRKRPPSACVGRIVSWIMPSYQIRPPIDPSVLSRDPTQVEKYANNSLNWHEGMKVRWVGAILDAMNEIQGNLSRLTTPYLLVHGDGDQLLKIDGSHFLHENSPSNDKTFKVDKNGRHELLNEVEETAGVVYKDIQYLIQQKLP</sequence>
<accession>A0ABN8SUN8</accession>
<feature type="domain" description="Serine aminopeptidase S33" evidence="1">
    <location>
        <begin position="1"/>
        <end position="35"/>
    </location>
</feature>
<dbReference type="Pfam" id="PF12146">
    <property type="entry name" value="Hydrolase_4"/>
    <property type="match status" value="2"/>
</dbReference>
<dbReference type="EMBL" id="CALNXI010003687">
    <property type="protein sequence ID" value="CAH3194036.1"/>
    <property type="molecule type" value="Genomic_DNA"/>
</dbReference>
<dbReference type="SUPFAM" id="SSF53474">
    <property type="entry name" value="alpha/beta-Hydrolases"/>
    <property type="match status" value="1"/>
</dbReference>
<name>A0ABN8SUN8_9CNID</name>
<feature type="non-terminal residue" evidence="2">
    <location>
        <position position="1"/>
    </location>
</feature>
<dbReference type="PANTHER" id="PTHR11614">
    <property type="entry name" value="PHOSPHOLIPASE-RELATED"/>
    <property type="match status" value="1"/>
</dbReference>
<dbReference type="InterPro" id="IPR051044">
    <property type="entry name" value="MAG_DAG_Lipase"/>
</dbReference>
<gene>
    <name evidence="2" type="ORF">PEVE_00026998</name>
</gene>
<reference evidence="2 3" key="1">
    <citation type="submission" date="2022-05" db="EMBL/GenBank/DDBJ databases">
        <authorList>
            <consortium name="Genoscope - CEA"/>
            <person name="William W."/>
        </authorList>
    </citation>
    <scope>NUCLEOTIDE SEQUENCE [LARGE SCALE GENOMIC DNA]</scope>
</reference>
<comment type="caution">
    <text evidence="2">The sequence shown here is derived from an EMBL/GenBank/DDBJ whole genome shotgun (WGS) entry which is preliminary data.</text>
</comment>
<dbReference type="Gene3D" id="3.40.50.1820">
    <property type="entry name" value="alpha/beta hydrolase"/>
    <property type="match status" value="2"/>
</dbReference>
<dbReference type="InterPro" id="IPR029058">
    <property type="entry name" value="AB_hydrolase_fold"/>
</dbReference>
<organism evidence="2 3">
    <name type="scientific">Porites evermanni</name>
    <dbReference type="NCBI Taxonomy" id="104178"/>
    <lineage>
        <taxon>Eukaryota</taxon>
        <taxon>Metazoa</taxon>
        <taxon>Cnidaria</taxon>
        <taxon>Anthozoa</taxon>
        <taxon>Hexacorallia</taxon>
        <taxon>Scleractinia</taxon>
        <taxon>Fungiina</taxon>
        <taxon>Poritidae</taxon>
        <taxon>Porites</taxon>
    </lineage>
</organism>
<keyword evidence="3" id="KW-1185">Reference proteome</keyword>
<dbReference type="InterPro" id="IPR022742">
    <property type="entry name" value="Hydrolase_4"/>
</dbReference>
<dbReference type="Proteomes" id="UP001159427">
    <property type="component" value="Unassembled WGS sequence"/>
</dbReference>
<evidence type="ECO:0000259" key="1">
    <source>
        <dbReference type="Pfam" id="PF12146"/>
    </source>
</evidence>
<evidence type="ECO:0000313" key="3">
    <source>
        <dbReference type="Proteomes" id="UP001159427"/>
    </source>
</evidence>
<feature type="domain" description="Serine aminopeptidase S33" evidence="1">
    <location>
        <begin position="72"/>
        <end position="191"/>
    </location>
</feature>
<evidence type="ECO:0000313" key="2">
    <source>
        <dbReference type="EMBL" id="CAH3194036.1"/>
    </source>
</evidence>
<proteinExistence type="predicted"/>
<protein>
    <recommendedName>
        <fullName evidence="1">Serine aminopeptidase S33 domain-containing protein</fullName>
    </recommendedName>
</protein>